<dbReference type="InterPro" id="IPR002619">
    <property type="entry name" value="CX"/>
</dbReference>
<evidence type="ECO:0000256" key="1">
    <source>
        <dbReference type="SAM" id="MobiDB-lite"/>
    </source>
</evidence>
<keyword evidence="2" id="KW-0812">Transmembrane</keyword>
<feature type="transmembrane region" description="Helical" evidence="2">
    <location>
        <begin position="217"/>
        <end position="242"/>
    </location>
</feature>
<feature type="chain" id="PRO_5041388895" description="CX domain-containing protein" evidence="3">
    <location>
        <begin position="19"/>
        <end position="269"/>
    </location>
</feature>
<keyword evidence="2" id="KW-0472">Membrane</keyword>
<gene>
    <name evidence="5" type="ORF">CYNAS_LOCUS10602</name>
</gene>
<proteinExistence type="predicted"/>
<keyword evidence="3" id="KW-0732">Signal</keyword>
<feature type="domain" description="CX" evidence="4">
    <location>
        <begin position="146"/>
        <end position="204"/>
    </location>
</feature>
<accession>A0AA36GV12</accession>
<evidence type="ECO:0000256" key="3">
    <source>
        <dbReference type="SAM" id="SignalP"/>
    </source>
</evidence>
<evidence type="ECO:0000313" key="5">
    <source>
        <dbReference type="EMBL" id="CAJ0598619.1"/>
    </source>
</evidence>
<protein>
    <recommendedName>
        <fullName evidence="4">CX domain-containing protein</fullName>
    </recommendedName>
</protein>
<dbReference type="Pfam" id="PF01705">
    <property type="entry name" value="CX"/>
    <property type="match status" value="1"/>
</dbReference>
<dbReference type="AlphaFoldDB" id="A0AA36GV12"/>
<keyword evidence="2" id="KW-1133">Transmembrane helix</keyword>
<dbReference type="PANTHER" id="PTHR47520">
    <property type="entry name" value="CX DOMAIN-CONTAINING PROTEIN-RELATED"/>
    <property type="match status" value="1"/>
</dbReference>
<dbReference type="EMBL" id="CATQJL010000223">
    <property type="protein sequence ID" value="CAJ0598619.1"/>
    <property type="molecule type" value="Genomic_DNA"/>
</dbReference>
<organism evidence="5 6">
    <name type="scientific">Cylicocyclus nassatus</name>
    <name type="common">Nematode worm</name>
    <dbReference type="NCBI Taxonomy" id="53992"/>
    <lineage>
        <taxon>Eukaryota</taxon>
        <taxon>Metazoa</taxon>
        <taxon>Ecdysozoa</taxon>
        <taxon>Nematoda</taxon>
        <taxon>Chromadorea</taxon>
        <taxon>Rhabditida</taxon>
        <taxon>Rhabditina</taxon>
        <taxon>Rhabditomorpha</taxon>
        <taxon>Strongyloidea</taxon>
        <taxon>Strongylidae</taxon>
        <taxon>Cylicocyclus</taxon>
    </lineage>
</organism>
<dbReference type="Proteomes" id="UP001176961">
    <property type="component" value="Unassembled WGS sequence"/>
</dbReference>
<feature type="compositionally biased region" description="Low complexity" evidence="1">
    <location>
        <begin position="29"/>
        <end position="79"/>
    </location>
</feature>
<name>A0AA36GV12_CYLNA</name>
<evidence type="ECO:0000259" key="4">
    <source>
        <dbReference type="Pfam" id="PF01705"/>
    </source>
</evidence>
<evidence type="ECO:0000256" key="2">
    <source>
        <dbReference type="SAM" id="Phobius"/>
    </source>
</evidence>
<reference evidence="5" key="1">
    <citation type="submission" date="2023-07" db="EMBL/GenBank/DDBJ databases">
        <authorList>
            <consortium name="CYATHOMIX"/>
        </authorList>
    </citation>
    <scope>NUCLEOTIDE SEQUENCE</scope>
    <source>
        <strain evidence="5">N/A</strain>
    </source>
</reference>
<feature type="signal peptide" evidence="3">
    <location>
        <begin position="1"/>
        <end position="18"/>
    </location>
</feature>
<comment type="caution">
    <text evidence="5">The sequence shown here is derived from an EMBL/GenBank/DDBJ whole genome shotgun (WGS) entry which is preliminary data.</text>
</comment>
<keyword evidence="6" id="KW-1185">Reference proteome</keyword>
<feature type="region of interest" description="Disordered" evidence="1">
    <location>
        <begin position="20"/>
        <end position="85"/>
    </location>
</feature>
<evidence type="ECO:0000313" key="6">
    <source>
        <dbReference type="Proteomes" id="UP001176961"/>
    </source>
</evidence>
<sequence>MLLYRLCVVSFLLYAVMARRGGSSGGRGSSRSRISVSHKSSSHRSGSSGRSWFFGSGSSRPRSGSSHRSWFSGSGPSHRSSSHHHYHYYHSSPRFRRLFSSTGSAERTALFRGALFGAAAGYLIHQEGKYYINDSDTPIIFDDRPYFWSSELPILTEEFPVLCVNKIDPEDKQFGQIYNENGTRVTEIAYPCAKGESCCGYDCCYERSFWLEFLYEIIYGLLLYLVLFVVLPVVVIAVVFVVKWMYDKCSGVCRRCRRTKLWELVPLRS</sequence>